<dbReference type="AlphaFoldDB" id="A0A4Z0NNV1"/>
<name>A0A4Z0NNV1_9HYPH</name>
<protein>
    <submittedName>
        <fullName evidence="1">Uncharacterized protein</fullName>
    </submittedName>
</protein>
<keyword evidence="2" id="KW-1185">Reference proteome</keyword>
<proteinExistence type="predicted"/>
<accession>A0A4Z0NNV1</accession>
<organism evidence="1 2">
    <name type="scientific">Methylobacterium nonmethylotrophicum</name>
    <dbReference type="NCBI Taxonomy" id="1141884"/>
    <lineage>
        <taxon>Bacteria</taxon>
        <taxon>Pseudomonadati</taxon>
        <taxon>Pseudomonadota</taxon>
        <taxon>Alphaproteobacteria</taxon>
        <taxon>Hyphomicrobiales</taxon>
        <taxon>Methylobacteriaceae</taxon>
        <taxon>Methylobacterium</taxon>
    </lineage>
</organism>
<sequence>MRHVPAGIKGSRPAREYVAARARAGCRGLYESYLRHAAFKVIQDRLVSDIRIGDPEAVRNSVLTSNTASAARRVVQQGKEAMSWAWRYNAGISGLDAFAYEWWLRWSIETPRARGSTYP</sequence>
<gene>
    <name evidence="1" type="ORF">EU555_16885</name>
</gene>
<evidence type="ECO:0000313" key="2">
    <source>
        <dbReference type="Proteomes" id="UP000297535"/>
    </source>
</evidence>
<dbReference type="EMBL" id="SRLB01000011">
    <property type="protein sequence ID" value="TGD98375.1"/>
    <property type="molecule type" value="Genomic_DNA"/>
</dbReference>
<dbReference type="RefSeq" id="WP_135416092.1">
    <property type="nucleotide sequence ID" value="NZ_SRLB01000011.1"/>
</dbReference>
<evidence type="ECO:0000313" key="1">
    <source>
        <dbReference type="EMBL" id="TGD98375.1"/>
    </source>
</evidence>
<comment type="caution">
    <text evidence="1">The sequence shown here is derived from an EMBL/GenBank/DDBJ whole genome shotgun (WGS) entry which is preliminary data.</text>
</comment>
<dbReference type="Proteomes" id="UP000297535">
    <property type="component" value="Unassembled WGS sequence"/>
</dbReference>
<reference evidence="1 2" key="1">
    <citation type="submission" date="2019-04" db="EMBL/GenBank/DDBJ databases">
        <authorList>
            <person name="Feng G."/>
            <person name="Zhu H."/>
        </authorList>
    </citation>
    <scope>NUCLEOTIDE SEQUENCE [LARGE SCALE GENOMIC DNA]</scope>
    <source>
        <strain evidence="1 2">6HR-1</strain>
    </source>
</reference>